<dbReference type="SUPFAM" id="SSF51395">
    <property type="entry name" value="FMN-linked oxidoreductases"/>
    <property type="match status" value="1"/>
</dbReference>
<keyword evidence="4" id="KW-0521">NADP</keyword>
<protein>
    <submittedName>
        <fullName evidence="7">NADH:flavin oxidoreductase/NADH oxidase</fullName>
    </submittedName>
</protein>
<evidence type="ECO:0000256" key="1">
    <source>
        <dbReference type="ARBA" id="ARBA00001917"/>
    </source>
</evidence>
<reference evidence="7 8" key="1">
    <citation type="submission" date="2022-01" db="EMBL/GenBank/DDBJ databases">
        <title>Flavihumibacter sp. nov., isolated from sediment of a river.</title>
        <authorList>
            <person name="Liu H."/>
        </authorList>
    </citation>
    <scope>NUCLEOTIDE SEQUENCE [LARGE SCALE GENOMIC DNA]</scope>
    <source>
        <strain evidence="7 8">RY-1</strain>
    </source>
</reference>
<dbReference type="InterPro" id="IPR044152">
    <property type="entry name" value="YqjM-like"/>
</dbReference>
<evidence type="ECO:0000259" key="6">
    <source>
        <dbReference type="Pfam" id="PF00724"/>
    </source>
</evidence>
<dbReference type="PANTHER" id="PTHR43303:SF4">
    <property type="entry name" value="NADPH DEHYDROGENASE C23G7.10C-RELATED"/>
    <property type="match status" value="1"/>
</dbReference>
<keyword evidence="2" id="KW-0285">Flavoprotein</keyword>
<dbReference type="Gene3D" id="3.20.20.70">
    <property type="entry name" value="Aldolase class I"/>
    <property type="match status" value="1"/>
</dbReference>
<comment type="caution">
    <text evidence="7">The sequence shown here is derived from an EMBL/GenBank/DDBJ whole genome shotgun (WGS) entry which is preliminary data.</text>
</comment>
<dbReference type="Pfam" id="PF00724">
    <property type="entry name" value="Oxidored_FMN"/>
    <property type="match status" value="1"/>
</dbReference>
<dbReference type="InterPro" id="IPR001155">
    <property type="entry name" value="OxRdtase_FMN_N"/>
</dbReference>
<keyword evidence="5" id="KW-0560">Oxidoreductase</keyword>
<dbReference type="PANTHER" id="PTHR43303">
    <property type="entry name" value="NADPH DEHYDROGENASE C23G7.10C-RELATED"/>
    <property type="match status" value="1"/>
</dbReference>
<comment type="cofactor">
    <cofactor evidence="1">
        <name>FMN</name>
        <dbReference type="ChEBI" id="CHEBI:58210"/>
    </cofactor>
</comment>
<dbReference type="EMBL" id="JAKEVY010000001">
    <property type="protein sequence ID" value="MCF1714054.1"/>
    <property type="molecule type" value="Genomic_DNA"/>
</dbReference>
<gene>
    <name evidence="7" type="ORF">L0U88_05395</name>
</gene>
<evidence type="ECO:0000256" key="4">
    <source>
        <dbReference type="ARBA" id="ARBA00022857"/>
    </source>
</evidence>
<dbReference type="InterPro" id="IPR013785">
    <property type="entry name" value="Aldolase_TIM"/>
</dbReference>
<dbReference type="Proteomes" id="UP001200145">
    <property type="component" value="Unassembled WGS sequence"/>
</dbReference>
<sequence length="353" mass="38330">MAGLFSPLTIRSVTIPNRIAVSPMCQYSATDGFANNWHLVHLGSRAVGGAGLIIVEATGVTPEGRITPGCLGLWKDEQIAPLKNMVDFIHQQGAVAGIQLAHAGRKASCDLPWLGGKQLELSQGGWQTIAPSAIPFYPSDRLPHELSQSEIQELAELFAAAAKRALIAGFKIVEIHAAHGYLLHEFLSPLSNKRTDEYGGSFENRTRFLLEVVEKVRSVWPEELPVFVRVSATDWVEGGWTENDTVQLAAILRNRGVDLLDCSTGGNSSGVKIPLEPGYQVRFATAARKTGILAGAVGLITSAQQANELILEGKADIVLMAREFLRDPYFPLKAAAALGEEIEWPNQYLRAKK</sequence>
<dbReference type="RefSeq" id="WP_234864581.1">
    <property type="nucleotide sequence ID" value="NZ_JAKEVY010000001.1"/>
</dbReference>
<name>A0ABS9BGT3_9BACT</name>
<evidence type="ECO:0000256" key="2">
    <source>
        <dbReference type="ARBA" id="ARBA00022630"/>
    </source>
</evidence>
<keyword evidence="3" id="KW-0288">FMN</keyword>
<evidence type="ECO:0000313" key="7">
    <source>
        <dbReference type="EMBL" id="MCF1714054.1"/>
    </source>
</evidence>
<keyword evidence="8" id="KW-1185">Reference proteome</keyword>
<feature type="domain" description="NADH:flavin oxidoreductase/NADH oxidase N-terminal" evidence="6">
    <location>
        <begin position="4"/>
        <end position="338"/>
    </location>
</feature>
<accession>A0ABS9BGT3</accession>
<dbReference type="CDD" id="cd02932">
    <property type="entry name" value="OYE_YqiM_FMN"/>
    <property type="match status" value="1"/>
</dbReference>
<evidence type="ECO:0000256" key="3">
    <source>
        <dbReference type="ARBA" id="ARBA00022643"/>
    </source>
</evidence>
<organism evidence="7 8">
    <name type="scientific">Flavihumibacter fluminis</name>
    <dbReference type="NCBI Taxonomy" id="2909236"/>
    <lineage>
        <taxon>Bacteria</taxon>
        <taxon>Pseudomonadati</taxon>
        <taxon>Bacteroidota</taxon>
        <taxon>Chitinophagia</taxon>
        <taxon>Chitinophagales</taxon>
        <taxon>Chitinophagaceae</taxon>
        <taxon>Flavihumibacter</taxon>
    </lineage>
</organism>
<evidence type="ECO:0000256" key="5">
    <source>
        <dbReference type="ARBA" id="ARBA00023002"/>
    </source>
</evidence>
<proteinExistence type="predicted"/>
<evidence type="ECO:0000313" key="8">
    <source>
        <dbReference type="Proteomes" id="UP001200145"/>
    </source>
</evidence>